<dbReference type="SUPFAM" id="SSF48726">
    <property type="entry name" value="Immunoglobulin"/>
    <property type="match status" value="5"/>
</dbReference>
<dbReference type="SMART" id="SM00409">
    <property type="entry name" value="IG"/>
    <property type="match status" value="5"/>
</dbReference>
<dbReference type="InterPro" id="IPR007110">
    <property type="entry name" value="Ig-like_dom"/>
</dbReference>
<dbReference type="PROSITE" id="PS50835">
    <property type="entry name" value="IG_LIKE"/>
    <property type="match status" value="3"/>
</dbReference>
<feature type="domain" description="Ig-like" evidence="3">
    <location>
        <begin position="396"/>
        <end position="486"/>
    </location>
</feature>
<gene>
    <name evidence="5" type="primary">LOC114859185</name>
</gene>
<dbReference type="Pfam" id="PF13895">
    <property type="entry name" value="Ig_2"/>
    <property type="match status" value="1"/>
</dbReference>
<evidence type="ECO:0000256" key="1">
    <source>
        <dbReference type="SAM" id="MobiDB-lite"/>
    </source>
</evidence>
<name>A0A9W2XGU2_BETSP</name>
<reference evidence="5" key="1">
    <citation type="submission" date="2025-08" db="UniProtKB">
        <authorList>
            <consortium name="RefSeq"/>
        </authorList>
    </citation>
    <scope>IDENTIFICATION</scope>
</reference>
<dbReference type="PANTHER" id="PTHR46013:SF4">
    <property type="entry name" value="B-CELL RECEPTOR CD22-RELATED"/>
    <property type="match status" value="1"/>
</dbReference>
<evidence type="ECO:0000313" key="5">
    <source>
        <dbReference type="RefSeq" id="XP_055360912.1"/>
    </source>
</evidence>
<dbReference type="AlphaFoldDB" id="A0A9W2XGU2"/>
<feature type="region of interest" description="Disordered" evidence="1">
    <location>
        <begin position="525"/>
        <end position="546"/>
    </location>
</feature>
<keyword evidence="2" id="KW-0812">Transmembrane</keyword>
<dbReference type="Gene3D" id="2.60.40.10">
    <property type="entry name" value="Immunoglobulins"/>
    <property type="match status" value="4"/>
</dbReference>
<feature type="domain" description="Ig-like" evidence="3">
    <location>
        <begin position="108"/>
        <end position="196"/>
    </location>
</feature>
<sequence>MKMKTTTMLSAEVRFIYMGLILYMSGIQAEQKTVCALKGSSVDLSCSAQRHTMSQRWYFAHKTTSGCNLTEVNVEGNDKYNTANFTLKITNLTESDAKMYCYGDKTNPQSCWENAVNLQVTDVQVKVLPSTQGEAVTLVCSTSCSLTNYTWYKNTKYVYEDASPWYQELVSSDEAVTYSCSTKDYKDVRAPEVSVDSVTSTCFTVTYAKGSICPHGRCSITYPREVCVQRTPPNGGHVSLTCNTSCSLSEPQPAFSWYKNRQKYTIQSKHPSSSPDTFSCAVKEHERLLSAEVCVVEKNCSTVNYVSRRICALEGSSVNISSEYSHPENQKPNFKVWYKIKEQAEKLTEAAGQVEWSETDKNHHILTLKKVKKTDSAEYAFRAHTVEPAERRSDLPGVTLVVTDLRVKFAPSREVTEGDRVTLTCDTSCPLTNNTNYLWYRNGRPLTPTETHKHLVLDPVSRQQAGSYSCGVQTHKDKRSKEKSLTVQSLRSVLVPVAAGAAAVVLVIIAVTVCCWIRRKRTPAQSPRAETSNNIQQPNPEPVYDTPDHTDLEYSMIQFSENHRDPLYSTIKLDELQLEHVPYAVVSLKSNTTQD</sequence>
<dbReference type="PANTHER" id="PTHR46013">
    <property type="entry name" value="VASCULAR CELL ADHESION MOLECULE 1"/>
    <property type="match status" value="1"/>
</dbReference>
<dbReference type="GeneID" id="114859185"/>
<dbReference type="InterPro" id="IPR013783">
    <property type="entry name" value="Ig-like_fold"/>
</dbReference>
<feature type="compositionally biased region" description="Polar residues" evidence="1">
    <location>
        <begin position="525"/>
        <end position="538"/>
    </location>
</feature>
<dbReference type="InterPro" id="IPR036179">
    <property type="entry name" value="Ig-like_dom_sf"/>
</dbReference>
<feature type="transmembrane region" description="Helical" evidence="2">
    <location>
        <begin position="493"/>
        <end position="517"/>
    </location>
</feature>
<dbReference type="KEGG" id="bspl:114859185"/>
<keyword evidence="2" id="KW-0472">Membrane</keyword>
<evidence type="ECO:0000259" key="3">
    <source>
        <dbReference type="PROSITE" id="PS50835"/>
    </source>
</evidence>
<dbReference type="InterPro" id="IPR003599">
    <property type="entry name" value="Ig_sub"/>
</dbReference>
<proteinExistence type="predicted"/>
<organism evidence="4 5">
    <name type="scientific">Betta splendens</name>
    <name type="common">Siamese fighting fish</name>
    <dbReference type="NCBI Taxonomy" id="158456"/>
    <lineage>
        <taxon>Eukaryota</taxon>
        <taxon>Metazoa</taxon>
        <taxon>Chordata</taxon>
        <taxon>Craniata</taxon>
        <taxon>Vertebrata</taxon>
        <taxon>Euteleostomi</taxon>
        <taxon>Actinopterygii</taxon>
        <taxon>Neopterygii</taxon>
        <taxon>Teleostei</taxon>
        <taxon>Neoteleostei</taxon>
        <taxon>Acanthomorphata</taxon>
        <taxon>Anabantaria</taxon>
        <taxon>Anabantiformes</taxon>
        <taxon>Anabantoidei</taxon>
        <taxon>Osphronemidae</taxon>
        <taxon>Betta</taxon>
    </lineage>
</organism>
<evidence type="ECO:0000313" key="4">
    <source>
        <dbReference type="Proteomes" id="UP000515150"/>
    </source>
</evidence>
<dbReference type="Proteomes" id="UP000515150">
    <property type="component" value="Chromosome 1"/>
</dbReference>
<keyword evidence="2" id="KW-1133">Transmembrane helix</keyword>
<protein>
    <submittedName>
        <fullName evidence="5">Uncharacterized protein LOC114859185 isoform X1</fullName>
    </submittedName>
</protein>
<dbReference type="RefSeq" id="XP_055360912.1">
    <property type="nucleotide sequence ID" value="XM_055504937.1"/>
</dbReference>
<evidence type="ECO:0000256" key="2">
    <source>
        <dbReference type="SAM" id="Phobius"/>
    </source>
</evidence>
<dbReference type="OrthoDB" id="6780341at2759"/>
<keyword evidence="4" id="KW-1185">Reference proteome</keyword>
<feature type="domain" description="Ig-like" evidence="3">
    <location>
        <begin position="223"/>
        <end position="290"/>
    </location>
</feature>
<accession>A0A9W2XGU2</accession>